<organism evidence="1 2">
    <name type="scientific">Protea cynaroides</name>
    <dbReference type="NCBI Taxonomy" id="273540"/>
    <lineage>
        <taxon>Eukaryota</taxon>
        <taxon>Viridiplantae</taxon>
        <taxon>Streptophyta</taxon>
        <taxon>Embryophyta</taxon>
        <taxon>Tracheophyta</taxon>
        <taxon>Spermatophyta</taxon>
        <taxon>Magnoliopsida</taxon>
        <taxon>Proteales</taxon>
        <taxon>Proteaceae</taxon>
        <taxon>Protea</taxon>
    </lineage>
</organism>
<dbReference type="EMBL" id="JAMYWD010000011">
    <property type="protein sequence ID" value="KAJ4956262.1"/>
    <property type="molecule type" value="Genomic_DNA"/>
</dbReference>
<keyword evidence="2" id="KW-1185">Reference proteome</keyword>
<gene>
    <name evidence="1" type="ORF">NE237_013045</name>
</gene>
<dbReference type="Proteomes" id="UP001141806">
    <property type="component" value="Unassembled WGS sequence"/>
</dbReference>
<accession>A0A9Q0H278</accession>
<name>A0A9Q0H278_9MAGN</name>
<proteinExistence type="predicted"/>
<evidence type="ECO:0000313" key="1">
    <source>
        <dbReference type="EMBL" id="KAJ4956262.1"/>
    </source>
</evidence>
<reference evidence="1" key="1">
    <citation type="journal article" date="2023" name="Plant J.">
        <title>The genome of the king protea, Protea cynaroides.</title>
        <authorList>
            <person name="Chang J."/>
            <person name="Duong T.A."/>
            <person name="Schoeman C."/>
            <person name="Ma X."/>
            <person name="Roodt D."/>
            <person name="Barker N."/>
            <person name="Li Z."/>
            <person name="Van de Peer Y."/>
            <person name="Mizrachi E."/>
        </authorList>
    </citation>
    <scope>NUCLEOTIDE SEQUENCE</scope>
    <source>
        <tissue evidence="1">Young leaves</tissue>
    </source>
</reference>
<evidence type="ECO:0000313" key="2">
    <source>
        <dbReference type="Proteomes" id="UP001141806"/>
    </source>
</evidence>
<comment type="caution">
    <text evidence="1">The sequence shown here is derived from an EMBL/GenBank/DDBJ whole genome shotgun (WGS) entry which is preliminary data.</text>
</comment>
<protein>
    <submittedName>
        <fullName evidence="1">Uncharacterized protein</fullName>
    </submittedName>
</protein>
<dbReference type="AlphaFoldDB" id="A0A9Q0H278"/>
<sequence>MLHPKLDSVDSEKSDSVPKQVEFEITPGDSHDDDVIIQTDQFTEDIQTDQFGDDIQTEPVSKLNQEQEPEHSIVTAKPRRQINAPVRYGFEDMLAYALQVMGAMGILKGSRRAGLQKTAFLVSIGGVFIEAGGWMKRGRVGSMEVQLQQILGEVDGLSTRRSNGWSKMGGGVEYTAVGLMREWAWSVVGLPYAGGKIDRFNEGGGGVGEMELMM</sequence>